<dbReference type="InterPro" id="IPR002083">
    <property type="entry name" value="MATH/TRAF_dom"/>
</dbReference>
<evidence type="ECO:0000256" key="2">
    <source>
        <dbReference type="SAM" id="MobiDB-lite"/>
    </source>
</evidence>
<dbReference type="Gene3D" id="2.60.210.10">
    <property type="entry name" value="Apoptosis, Tumor Necrosis Factor Receptor Associated Protein 2, Chain A"/>
    <property type="match status" value="1"/>
</dbReference>
<gene>
    <name evidence="4" type="ORF">DARMORV10_C06P25430.1</name>
</gene>
<dbReference type="PROSITE" id="PS50144">
    <property type="entry name" value="MATH"/>
    <property type="match status" value="1"/>
</dbReference>
<feature type="compositionally biased region" description="Acidic residues" evidence="2">
    <location>
        <begin position="204"/>
        <end position="231"/>
    </location>
</feature>
<sequence>MCGLQSPIGYFLGSATGPKPILRFGLHYGLRVQYTTPMPTSYYYTLGFERCNTCYSPPYSVAGCDWYLSACPKGDYLCLYLELEPESLPPGWSRDVRVTFTLVNKGAQCCFDAKNSIHGFEEFLPLSKLLYTHERFMVNYRRIVLAEIHVLPDIVVPKEPVKVIEPLSCKVGNHIAEASANIAEGDSSCQVVQTTVNVSKENELSDADDGAADNDDDDDDGAEEGSDDDDNTSLHQVKSLEAASQTVENGGGRRGFNNVISVTEICNNVVKEIQPVKETMNVNGFEVFSSQNQQIRRAYLNELLSLIEVLCQSPDKLSEDDLRNADDTLADLIVVGFKLNWLKSKLNEVTEKKKMEQGTGARLKTMEEQLQKLKLMFLNLETQLQTEKVEALAARAPLSFSDVVC</sequence>
<accession>A0A816QH09</accession>
<dbReference type="EMBL" id="HG994370">
    <property type="protein sequence ID" value="CAF2059429.1"/>
    <property type="molecule type" value="Genomic_DNA"/>
</dbReference>
<dbReference type="InterPro" id="IPR050804">
    <property type="entry name" value="MCC"/>
</dbReference>
<reference evidence="4" key="1">
    <citation type="submission" date="2021-01" db="EMBL/GenBank/DDBJ databases">
        <authorList>
            <consortium name="Genoscope - CEA"/>
            <person name="William W."/>
        </authorList>
    </citation>
    <scope>NUCLEOTIDE SEQUENCE</scope>
</reference>
<dbReference type="SMART" id="SM00061">
    <property type="entry name" value="MATH"/>
    <property type="match status" value="1"/>
</dbReference>
<dbReference type="AlphaFoldDB" id="A0A816QH09"/>
<dbReference type="CDD" id="cd00121">
    <property type="entry name" value="MATH"/>
    <property type="match status" value="1"/>
</dbReference>
<evidence type="ECO:0000256" key="1">
    <source>
        <dbReference type="ARBA" id="ARBA00023054"/>
    </source>
</evidence>
<evidence type="ECO:0000313" key="4">
    <source>
        <dbReference type="EMBL" id="CAF2059429.1"/>
    </source>
</evidence>
<feature type="domain" description="MATH" evidence="3">
    <location>
        <begin position="38"/>
        <end position="148"/>
    </location>
</feature>
<keyword evidence="1" id="KW-0175">Coiled coil</keyword>
<dbReference type="PANTHER" id="PTHR46236:SF8">
    <property type="entry name" value="UBIQUITIN-SPECIFIC PROTEASE FAMILY C19-RELATED PROTEIN"/>
    <property type="match status" value="1"/>
</dbReference>
<evidence type="ECO:0000259" key="3">
    <source>
        <dbReference type="PROSITE" id="PS50144"/>
    </source>
</evidence>
<dbReference type="PANTHER" id="PTHR46236">
    <property type="entry name" value="TRAF-LIKE SUPERFAMILY PROTEIN"/>
    <property type="match status" value="1"/>
</dbReference>
<name>A0A816QH09_BRANA</name>
<proteinExistence type="predicted"/>
<protein>
    <submittedName>
        <fullName evidence="4">(rape) hypothetical protein</fullName>
    </submittedName>
</protein>
<organism evidence="4">
    <name type="scientific">Brassica napus</name>
    <name type="common">Rape</name>
    <dbReference type="NCBI Taxonomy" id="3708"/>
    <lineage>
        <taxon>Eukaryota</taxon>
        <taxon>Viridiplantae</taxon>
        <taxon>Streptophyta</taxon>
        <taxon>Embryophyta</taxon>
        <taxon>Tracheophyta</taxon>
        <taxon>Spermatophyta</taxon>
        <taxon>Magnoliopsida</taxon>
        <taxon>eudicotyledons</taxon>
        <taxon>Gunneridae</taxon>
        <taxon>Pentapetalae</taxon>
        <taxon>rosids</taxon>
        <taxon>malvids</taxon>
        <taxon>Brassicales</taxon>
        <taxon>Brassicaceae</taxon>
        <taxon>Brassiceae</taxon>
        <taxon>Brassica</taxon>
    </lineage>
</organism>
<dbReference type="InterPro" id="IPR008974">
    <property type="entry name" value="TRAF-like"/>
</dbReference>
<feature type="region of interest" description="Disordered" evidence="2">
    <location>
        <begin position="200"/>
        <end position="234"/>
    </location>
</feature>
<dbReference type="Proteomes" id="UP001295469">
    <property type="component" value="Chromosome C06"/>
</dbReference>
<dbReference type="Pfam" id="PF22486">
    <property type="entry name" value="MATH_2"/>
    <property type="match status" value="1"/>
</dbReference>
<dbReference type="SUPFAM" id="SSF49599">
    <property type="entry name" value="TRAF domain-like"/>
    <property type="match status" value="1"/>
</dbReference>